<dbReference type="InterPro" id="IPR001678">
    <property type="entry name" value="MeTrfase_RsmB-F_NOP2_dom"/>
</dbReference>
<keyword evidence="2 7" id="KW-0489">Methyltransferase</keyword>
<dbReference type="RefSeq" id="WP_013863509.1">
    <property type="nucleotide sequence ID" value="NC_015635.1"/>
</dbReference>
<feature type="active site" description="Nucleophile" evidence="7">
    <location>
        <position position="398"/>
    </location>
</feature>
<evidence type="ECO:0000256" key="1">
    <source>
        <dbReference type="ARBA" id="ARBA00007494"/>
    </source>
</evidence>
<dbReference type="GO" id="GO:0003723">
    <property type="term" value="F:RNA binding"/>
    <property type="evidence" value="ECO:0007669"/>
    <property type="project" value="UniProtKB-UniRule"/>
</dbReference>
<organism evidence="10 11">
    <name type="scientific">Microlunatus phosphovorus (strain ATCC 700054 / DSM 10555 / JCM 9379 / NBRC 101784 / NCIMB 13414 / VKM Ac-1990 / NM-1)</name>
    <dbReference type="NCBI Taxonomy" id="1032480"/>
    <lineage>
        <taxon>Bacteria</taxon>
        <taxon>Bacillati</taxon>
        <taxon>Actinomycetota</taxon>
        <taxon>Actinomycetes</taxon>
        <taxon>Propionibacteriales</taxon>
        <taxon>Propionibacteriaceae</taxon>
        <taxon>Microlunatus</taxon>
    </lineage>
</organism>
<dbReference type="PROSITE" id="PS01153">
    <property type="entry name" value="NOL1_NOP2_SUN"/>
    <property type="match status" value="1"/>
</dbReference>
<dbReference type="KEGG" id="mph:MLP_26260"/>
<dbReference type="GO" id="GO:0001510">
    <property type="term" value="P:RNA methylation"/>
    <property type="evidence" value="ECO:0007669"/>
    <property type="project" value="InterPro"/>
</dbReference>
<dbReference type="eggNOG" id="COG0144">
    <property type="taxonomic scope" value="Bacteria"/>
</dbReference>
<keyword evidence="4 7" id="KW-0949">S-adenosyl-L-methionine</keyword>
<evidence type="ECO:0000256" key="4">
    <source>
        <dbReference type="ARBA" id="ARBA00022691"/>
    </source>
</evidence>
<keyword evidence="3 7" id="KW-0808">Transferase</keyword>
<evidence type="ECO:0000256" key="6">
    <source>
        <dbReference type="ARBA" id="ARBA00059465"/>
    </source>
</evidence>
<dbReference type="InterPro" id="IPR035926">
    <property type="entry name" value="NusB-like_sf"/>
</dbReference>
<dbReference type="InterPro" id="IPR018314">
    <property type="entry name" value="RsmB/NOL1/NOP2-like_CS"/>
</dbReference>
<dbReference type="AlphaFoldDB" id="F5XH08"/>
<dbReference type="Gene3D" id="1.10.940.10">
    <property type="entry name" value="NusB-like"/>
    <property type="match status" value="1"/>
</dbReference>
<dbReference type="STRING" id="1032480.MLP_26260"/>
<sequence length="462" mass="49603">MPDRRHPRPRPRSRSRRSPDPARRAAFDALRKVHGEDAYANLVLPPLLAQRQLIGRDAAFATELLAGACRLERTYDTIIEAAAARPLGTLQPAVRDLLRLGTHQLLNMRVPSHAAVAATVELAAATVGERVTGLVNAVLRKIAGQSYHQWLSALAAGLEEPDALALRTAHPPWIVAAYADLLPADELEPALQANNISAPVTLVVRPGLASVGELIDVGAEPGRWSPYAARWSGNPAELSQVRDGTAGVQDEGSQLAAWGLARAPLTTAPTGWWLDLCAGPGGKAALLAGLAGEQPARLAAAELAPHRARLVAQGMRAYPSPPAVLVADGIRPAWRPAAFDRVLADVPCSGLGALRRRPESRWRRQPADVEELHRLQIRLLQTAVDSVAPGGAVAYVTCSPHRRETTDVVAEVMAERADLEVIPAATLLPELGEDAFTGPFLQLWPHRHGTDAMFAAYLRRTR</sequence>
<feature type="compositionally biased region" description="Basic residues" evidence="8">
    <location>
        <begin position="1"/>
        <end position="16"/>
    </location>
</feature>
<dbReference type="HOGENOM" id="CLU_005316_0_3_11"/>
<feature type="binding site" evidence="7">
    <location>
        <position position="345"/>
    </location>
    <ligand>
        <name>S-adenosyl-L-methionine</name>
        <dbReference type="ChEBI" id="CHEBI:59789"/>
    </ligand>
</feature>
<dbReference type="Proteomes" id="UP000007947">
    <property type="component" value="Chromosome"/>
</dbReference>
<protein>
    <submittedName>
        <fullName evidence="10">Putative rRNA methyltransferase</fullName>
        <ecNumber evidence="10">2.1.1.-</ecNumber>
    </submittedName>
</protein>
<evidence type="ECO:0000256" key="7">
    <source>
        <dbReference type="PROSITE-ProRule" id="PRU01023"/>
    </source>
</evidence>
<comment type="similarity">
    <text evidence="1 7">Belongs to the class I-like SAM-binding methyltransferase superfamily. RsmB/NOP family.</text>
</comment>
<dbReference type="InterPro" id="IPR049560">
    <property type="entry name" value="MeTrfase_RsmB-F_NOP2_cat"/>
</dbReference>
<dbReference type="PANTHER" id="PTHR22807:SF53">
    <property type="entry name" value="RIBOSOMAL RNA SMALL SUBUNIT METHYLTRANSFERASE B-RELATED"/>
    <property type="match status" value="1"/>
</dbReference>
<comment type="function">
    <text evidence="6">May act as RNA methyltransferase.</text>
</comment>
<dbReference type="Pfam" id="PF01189">
    <property type="entry name" value="Methyltr_RsmB-F"/>
    <property type="match status" value="1"/>
</dbReference>
<feature type="binding site" evidence="7">
    <location>
        <position position="328"/>
    </location>
    <ligand>
        <name>S-adenosyl-L-methionine</name>
        <dbReference type="ChEBI" id="CHEBI:59789"/>
    </ligand>
</feature>
<dbReference type="Gene3D" id="3.40.50.150">
    <property type="entry name" value="Vaccinia Virus protein VP39"/>
    <property type="match status" value="1"/>
</dbReference>
<evidence type="ECO:0000313" key="11">
    <source>
        <dbReference type="Proteomes" id="UP000007947"/>
    </source>
</evidence>
<dbReference type="PANTHER" id="PTHR22807">
    <property type="entry name" value="NOP2 YEAST -RELATED NOL1/NOP2/FMU SUN DOMAIN-CONTAINING"/>
    <property type="match status" value="1"/>
</dbReference>
<feature type="domain" description="SAM-dependent MTase RsmB/NOP-type" evidence="9">
    <location>
        <begin position="174"/>
        <end position="461"/>
    </location>
</feature>
<dbReference type="GO" id="GO:0008173">
    <property type="term" value="F:RNA methyltransferase activity"/>
    <property type="evidence" value="ECO:0007669"/>
    <property type="project" value="InterPro"/>
</dbReference>
<keyword evidence="11" id="KW-1185">Reference proteome</keyword>
<dbReference type="SUPFAM" id="SSF53335">
    <property type="entry name" value="S-adenosyl-L-methionine-dependent methyltransferases"/>
    <property type="match status" value="1"/>
</dbReference>
<feature type="region of interest" description="Disordered" evidence="8">
    <location>
        <begin position="1"/>
        <end position="23"/>
    </location>
</feature>
<dbReference type="EC" id="2.1.1.-" evidence="10"/>
<evidence type="ECO:0000256" key="5">
    <source>
        <dbReference type="ARBA" id="ARBA00022884"/>
    </source>
</evidence>
<gene>
    <name evidence="10" type="ordered locus">MLP_26260</name>
</gene>
<dbReference type="PROSITE" id="PS51686">
    <property type="entry name" value="SAM_MT_RSMB_NOP"/>
    <property type="match status" value="1"/>
</dbReference>
<evidence type="ECO:0000256" key="2">
    <source>
        <dbReference type="ARBA" id="ARBA00022603"/>
    </source>
</evidence>
<keyword evidence="5 7" id="KW-0694">RNA-binding</keyword>
<dbReference type="InterPro" id="IPR006027">
    <property type="entry name" value="NusB_RsmB_TIM44"/>
</dbReference>
<dbReference type="GO" id="GO:0006355">
    <property type="term" value="P:regulation of DNA-templated transcription"/>
    <property type="evidence" value="ECO:0007669"/>
    <property type="project" value="InterPro"/>
</dbReference>
<proteinExistence type="inferred from homology"/>
<reference evidence="10 11" key="1">
    <citation type="submission" date="2011-05" db="EMBL/GenBank/DDBJ databases">
        <title>Whole genome sequence of Microlunatus phosphovorus NM-1.</title>
        <authorList>
            <person name="Hosoyama A."/>
            <person name="Sasaki K."/>
            <person name="Harada T."/>
            <person name="Igarashi R."/>
            <person name="Kawakoshi A."/>
            <person name="Sasagawa M."/>
            <person name="Fukada J."/>
            <person name="Nakamura S."/>
            <person name="Katano Y."/>
            <person name="Hanada S."/>
            <person name="Kamagata Y."/>
            <person name="Nakamura N."/>
            <person name="Yamazaki S."/>
            <person name="Fujita N."/>
        </authorList>
    </citation>
    <scope>NUCLEOTIDE SEQUENCE [LARGE SCALE GENOMIC DNA]</scope>
    <source>
        <strain evidence="11">ATCC 700054 / DSM 10555 / JCM 9379 / NBRC 101784 / NCIMB 13414 / VKM Ac-1990 / NM-1</strain>
    </source>
</reference>
<dbReference type="SUPFAM" id="SSF48013">
    <property type="entry name" value="NusB-like"/>
    <property type="match status" value="1"/>
</dbReference>
<dbReference type="OrthoDB" id="9810297at2"/>
<evidence type="ECO:0000256" key="3">
    <source>
        <dbReference type="ARBA" id="ARBA00022679"/>
    </source>
</evidence>
<accession>F5XH08</accession>
<dbReference type="Pfam" id="PF01029">
    <property type="entry name" value="NusB"/>
    <property type="match status" value="1"/>
</dbReference>
<evidence type="ECO:0000256" key="8">
    <source>
        <dbReference type="SAM" id="MobiDB-lite"/>
    </source>
</evidence>
<dbReference type="EMBL" id="AP012204">
    <property type="protein sequence ID" value="BAK35640.1"/>
    <property type="molecule type" value="Genomic_DNA"/>
</dbReference>
<evidence type="ECO:0000313" key="10">
    <source>
        <dbReference type="EMBL" id="BAK35640.1"/>
    </source>
</evidence>
<name>F5XH08_MICPN</name>
<dbReference type="InterPro" id="IPR029063">
    <property type="entry name" value="SAM-dependent_MTases_sf"/>
</dbReference>
<dbReference type="eggNOG" id="COG0781">
    <property type="taxonomic scope" value="Bacteria"/>
</dbReference>
<dbReference type="FunFam" id="3.40.50.150:FF:000257">
    <property type="entry name" value="16S rRNA methyltransferase"/>
    <property type="match status" value="1"/>
</dbReference>
<feature type="binding site" evidence="7">
    <location>
        <position position="302"/>
    </location>
    <ligand>
        <name>S-adenosyl-L-methionine</name>
        <dbReference type="ChEBI" id="CHEBI:59789"/>
    </ligand>
</feature>
<dbReference type="PRINTS" id="PR02008">
    <property type="entry name" value="RCMTFAMILY"/>
</dbReference>
<dbReference type="InterPro" id="IPR023267">
    <property type="entry name" value="RCMT"/>
</dbReference>
<feature type="binding site" evidence="7">
    <location>
        <begin position="277"/>
        <end position="283"/>
    </location>
    <ligand>
        <name>S-adenosyl-L-methionine</name>
        <dbReference type="ChEBI" id="CHEBI:59789"/>
    </ligand>
</feature>
<evidence type="ECO:0000259" key="9">
    <source>
        <dbReference type="PROSITE" id="PS51686"/>
    </source>
</evidence>